<evidence type="ECO:0000313" key="7">
    <source>
        <dbReference type="EMBL" id="OAM26730.1"/>
    </source>
</evidence>
<dbReference type="InterPro" id="IPR003593">
    <property type="entry name" value="AAA+_ATPase"/>
</dbReference>
<evidence type="ECO:0000256" key="4">
    <source>
        <dbReference type="ARBA" id="ARBA00022741"/>
    </source>
</evidence>
<dbReference type="RefSeq" id="WP_067593804.1">
    <property type="nucleotide sequence ID" value="NZ_LXSL01000028.1"/>
</dbReference>
<reference evidence="8" key="1">
    <citation type="submission" date="2016-05" db="EMBL/GenBank/DDBJ databases">
        <title>Draft genome of Corynebacterium afermentans subsp. afermentans LCDC 88199T.</title>
        <authorList>
            <person name="Bernier A.-M."/>
            <person name="Bernard K."/>
        </authorList>
    </citation>
    <scope>NUCLEOTIDE SEQUENCE [LARGE SCALE GENOMIC DNA]</scope>
    <source>
        <strain evidence="8">NML02-A-017</strain>
    </source>
</reference>
<evidence type="ECO:0000256" key="2">
    <source>
        <dbReference type="ARBA" id="ARBA00022448"/>
    </source>
</evidence>
<organism evidence="7 8">
    <name type="scientific">Eikenella longinqua</name>
    <dbReference type="NCBI Taxonomy" id="1795827"/>
    <lineage>
        <taxon>Bacteria</taxon>
        <taxon>Pseudomonadati</taxon>
        <taxon>Pseudomonadota</taxon>
        <taxon>Betaproteobacteria</taxon>
        <taxon>Neisseriales</taxon>
        <taxon>Neisseriaceae</taxon>
        <taxon>Eikenella</taxon>
    </lineage>
</organism>
<dbReference type="PROSITE" id="PS50893">
    <property type="entry name" value="ABC_TRANSPORTER_2"/>
    <property type="match status" value="1"/>
</dbReference>
<dbReference type="InterPro" id="IPR027417">
    <property type="entry name" value="P-loop_NTPase"/>
</dbReference>
<evidence type="ECO:0000256" key="5">
    <source>
        <dbReference type="ARBA" id="ARBA00022840"/>
    </source>
</evidence>
<dbReference type="Gene3D" id="3.40.50.300">
    <property type="entry name" value="P-loop containing nucleotide triphosphate hydrolases"/>
    <property type="match status" value="1"/>
</dbReference>
<dbReference type="OrthoDB" id="9806726at2"/>
<dbReference type="InterPro" id="IPR050153">
    <property type="entry name" value="Metal_Ion_Import_ABC"/>
</dbReference>
<keyword evidence="3" id="KW-1003">Cell membrane</keyword>
<dbReference type="EMBL" id="LXSL01000028">
    <property type="protein sequence ID" value="OAM26730.1"/>
    <property type="molecule type" value="Genomic_DNA"/>
</dbReference>
<dbReference type="CDD" id="cd03235">
    <property type="entry name" value="ABC_Metallic_Cations"/>
    <property type="match status" value="1"/>
</dbReference>
<dbReference type="GO" id="GO:0016887">
    <property type="term" value="F:ATP hydrolysis activity"/>
    <property type="evidence" value="ECO:0007669"/>
    <property type="project" value="InterPro"/>
</dbReference>
<keyword evidence="5" id="KW-0067">ATP-binding</keyword>
<dbReference type="STRING" id="1795827.A7P95_08180"/>
<dbReference type="AlphaFoldDB" id="A0A1A9RUM0"/>
<comment type="caution">
    <text evidence="7">The sequence shown here is derived from an EMBL/GenBank/DDBJ whole genome shotgun (WGS) entry which is preliminary data.</text>
</comment>
<protein>
    <submittedName>
        <fullName evidence="7">Iron ABC transporter permease</fullName>
    </submittedName>
</protein>
<dbReference type="FunFam" id="3.40.50.300:FF:000134">
    <property type="entry name" value="Iron-enterobactin ABC transporter ATP-binding protein"/>
    <property type="match status" value="1"/>
</dbReference>
<comment type="similarity">
    <text evidence="1">Belongs to the ABC transporter superfamily.</text>
</comment>
<proteinExistence type="inferred from homology"/>
<accession>A0A1A9RUM0</accession>
<dbReference type="InterPro" id="IPR003439">
    <property type="entry name" value="ABC_transporter-like_ATP-bd"/>
</dbReference>
<feature type="domain" description="ABC transporter" evidence="6">
    <location>
        <begin position="9"/>
        <end position="244"/>
    </location>
</feature>
<dbReference type="PROSITE" id="PS00211">
    <property type="entry name" value="ABC_TRANSPORTER_1"/>
    <property type="match status" value="1"/>
</dbReference>
<evidence type="ECO:0000313" key="8">
    <source>
        <dbReference type="Proteomes" id="UP000077885"/>
    </source>
</evidence>
<keyword evidence="3" id="KW-0472">Membrane</keyword>
<keyword evidence="8" id="KW-1185">Reference proteome</keyword>
<dbReference type="SUPFAM" id="SSF52540">
    <property type="entry name" value="P-loop containing nucleoside triphosphate hydrolases"/>
    <property type="match status" value="1"/>
</dbReference>
<name>A0A1A9RUM0_9NEIS</name>
<evidence type="ECO:0000256" key="1">
    <source>
        <dbReference type="ARBA" id="ARBA00005417"/>
    </source>
</evidence>
<sequence>MPNQPAASIRVESVTVRYSNGHTAIRDVSFSLEGGTTCALVGVNGSGKSTLFKSLMGQIKPREGEIRLCGLPVLQALKHNLVAYVPQSEEVDWQFPVSVYDVVMQGRYGYLNFLRLPKAEDKRKVQEAMERVNIAHLAHRQIGELSGGQKKRVFLARALAQQSKIILLDEPFTGVDVKTEDAIVELLGQLRAQGHLILVSTHNLGMVPDFCDQVVMINRTVLAAGSTESTFNQHNLELAFGGVLRHFRLSGSHLHDDEDQRVVTVLTDDERPAVFYGQTKNDPPAVPCCNGAKAGCAEQSAENADKNENAGEGSC</sequence>
<keyword evidence="2" id="KW-0813">Transport</keyword>
<evidence type="ECO:0000256" key="3">
    <source>
        <dbReference type="ARBA" id="ARBA00022475"/>
    </source>
</evidence>
<dbReference type="PANTHER" id="PTHR42734">
    <property type="entry name" value="METAL TRANSPORT SYSTEM ATP-BINDING PROTEIN TM_0124-RELATED"/>
    <property type="match status" value="1"/>
</dbReference>
<dbReference type="Proteomes" id="UP000077885">
    <property type="component" value="Unassembled WGS sequence"/>
</dbReference>
<dbReference type="PANTHER" id="PTHR42734:SF5">
    <property type="entry name" value="IRON TRANSPORT SYSTEM ATP-BINDING PROTEIN HI_0361-RELATED"/>
    <property type="match status" value="1"/>
</dbReference>
<dbReference type="Pfam" id="PF00005">
    <property type="entry name" value="ABC_tran"/>
    <property type="match status" value="1"/>
</dbReference>
<keyword evidence="4" id="KW-0547">Nucleotide-binding</keyword>
<dbReference type="SMART" id="SM00382">
    <property type="entry name" value="AAA"/>
    <property type="match status" value="1"/>
</dbReference>
<dbReference type="InterPro" id="IPR017871">
    <property type="entry name" value="ABC_transporter-like_CS"/>
</dbReference>
<dbReference type="GO" id="GO:0005524">
    <property type="term" value="F:ATP binding"/>
    <property type="evidence" value="ECO:0007669"/>
    <property type="project" value="UniProtKB-KW"/>
</dbReference>
<gene>
    <name evidence="7" type="ORF">A7P95_08180</name>
</gene>
<evidence type="ECO:0000259" key="6">
    <source>
        <dbReference type="PROSITE" id="PS50893"/>
    </source>
</evidence>